<comment type="similarity">
    <text evidence="1">Belongs to the DSD1 family.</text>
</comment>
<organism evidence="4 5">
    <name type="scientific">Kribbella sancticallisti</name>
    <dbReference type="NCBI Taxonomy" id="460087"/>
    <lineage>
        <taxon>Bacteria</taxon>
        <taxon>Bacillati</taxon>
        <taxon>Actinomycetota</taxon>
        <taxon>Actinomycetes</taxon>
        <taxon>Propionibacteriales</taxon>
        <taxon>Kribbellaceae</taxon>
        <taxon>Kribbella</taxon>
    </lineage>
</organism>
<name>A0ABP4NK64_9ACTN</name>
<dbReference type="EMBL" id="BAAAOS010000016">
    <property type="protein sequence ID" value="GAA1563108.1"/>
    <property type="molecule type" value="Genomic_DNA"/>
</dbReference>
<dbReference type="SUPFAM" id="SSF51419">
    <property type="entry name" value="PLP-binding barrel"/>
    <property type="match status" value="1"/>
</dbReference>
<dbReference type="InterPro" id="IPR001608">
    <property type="entry name" value="Ala_racemase_N"/>
</dbReference>
<keyword evidence="2" id="KW-0456">Lyase</keyword>
<comment type="caution">
    <text evidence="4">The sequence shown here is derived from an EMBL/GenBank/DDBJ whole genome shotgun (WGS) entry which is preliminary data.</text>
</comment>
<dbReference type="InterPro" id="IPR042208">
    <property type="entry name" value="D-ser_dehydrat-like_sf"/>
</dbReference>
<dbReference type="InterPro" id="IPR051466">
    <property type="entry name" value="D-amino_acid_metab_enzyme"/>
</dbReference>
<dbReference type="Gene3D" id="3.20.20.10">
    <property type="entry name" value="Alanine racemase"/>
    <property type="match status" value="1"/>
</dbReference>
<dbReference type="SMART" id="SM01119">
    <property type="entry name" value="D-ser_dehydrat"/>
    <property type="match status" value="1"/>
</dbReference>
<sequence>MSAQSRLGDQHLEYPVAALDIEAVRHNVTEMDRYCREMSVSIAPHAKTTMIDEVLALQLQQTSTWGLTVANAVQGRVAACLGADRILVANQLVESKDIAWVAEMANVGKTVLSLVDSVTGVRWLDAALDHESPASRHSVLLEVGYFGGRCGARGDDDFDAVAEAVATSRHLVVRGVSGYEGMLGGTASADLDRVDDYLRRLASSAARLAERHGISGSGTILSAGGSAYFDRVLANCRPVASQLEATLLLRSGCYAIHDHGVYARTFPRVRGEGPDLCPAATVWARILSRPEEARAVAAVGKRNLPHDADLPTPLGVRYRDGHSAALPSTSRVVLLSDQHLHLEIPADSDLTVGDVVPLGISHPCGLFDRWRRITVVDRHKRLLGTVLPAF</sequence>
<evidence type="ECO:0000256" key="2">
    <source>
        <dbReference type="ARBA" id="ARBA00023239"/>
    </source>
</evidence>
<dbReference type="InterPro" id="IPR026956">
    <property type="entry name" value="D-ser_dehydrat-like_dom"/>
</dbReference>
<evidence type="ECO:0000313" key="4">
    <source>
        <dbReference type="EMBL" id="GAA1563108.1"/>
    </source>
</evidence>
<protein>
    <submittedName>
        <fullName evidence="4">Amino acid deaminase</fullName>
    </submittedName>
</protein>
<dbReference type="PANTHER" id="PTHR28004">
    <property type="entry name" value="ZGC:162816-RELATED"/>
    <property type="match status" value="1"/>
</dbReference>
<evidence type="ECO:0000259" key="3">
    <source>
        <dbReference type="SMART" id="SM01119"/>
    </source>
</evidence>
<dbReference type="Gene3D" id="2.40.37.20">
    <property type="entry name" value="D-serine dehydratase-like domain"/>
    <property type="match status" value="1"/>
</dbReference>
<reference evidence="5" key="1">
    <citation type="journal article" date="2019" name="Int. J. Syst. Evol. Microbiol.">
        <title>The Global Catalogue of Microorganisms (GCM) 10K type strain sequencing project: providing services to taxonomists for standard genome sequencing and annotation.</title>
        <authorList>
            <consortium name="The Broad Institute Genomics Platform"/>
            <consortium name="The Broad Institute Genome Sequencing Center for Infectious Disease"/>
            <person name="Wu L."/>
            <person name="Ma J."/>
        </authorList>
    </citation>
    <scope>NUCLEOTIDE SEQUENCE [LARGE SCALE GENOMIC DNA]</scope>
    <source>
        <strain evidence="5">JCM 14969</strain>
    </source>
</reference>
<evidence type="ECO:0000256" key="1">
    <source>
        <dbReference type="ARBA" id="ARBA00005323"/>
    </source>
</evidence>
<dbReference type="Proteomes" id="UP001500393">
    <property type="component" value="Unassembled WGS sequence"/>
</dbReference>
<proteinExistence type="inferred from homology"/>
<dbReference type="PANTHER" id="PTHR28004:SF8">
    <property type="entry name" value="D-SERINE DEAMINASE"/>
    <property type="match status" value="1"/>
</dbReference>
<feature type="domain" description="D-serine dehydratase-like" evidence="3">
    <location>
        <begin position="279"/>
        <end position="377"/>
    </location>
</feature>
<dbReference type="RefSeq" id="WP_344211276.1">
    <property type="nucleotide sequence ID" value="NZ_BAAAOS010000016.1"/>
</dbReference>
<evidence type="ECO:0000313" key="5">
    <source>
        <dbReference type="Proteomes" id="UP001500393"/>
    </source>
</evidence>
<dbReference type="Pfam" id="PF14031">
    <property type="entry name" value="D-ser_dehydrat"/>
    <property type="match status" value="1"/>
</dbReference>
<dbReference type="InterPro" id="IPR029066">
    <property type="entry name" value="PLP-binding_barrel"/>
</dbReference>
<dbReference type="Pfam" id="PF01168">
    <property type="entry name" value="Ala_racemase_N"/>
    <property type="match status" value="1"/>
</dbReference>
<keyword evidence="5" id="KW-1185">Reference proteome</keyword>
<accession>A0ABP4NK64</accession>
<gene>
    <name evidence="4" type="ORF">GCM10009789_15250</name>
</gene>